<name>A0AA40ADN7_9PEZI</name>
<dbReference type="RefSeq" id="XP_060295306.1">
    <property type="nucleotide sequence ID" value="XM_060440203.1"/>
</dbReference>
<evidence type="ECO:0000313" key="2">
    <source>
        <dbReference type="Proteomes" id="UP001172101"/>
    </source>
</evidence>
<dbReference type="EMBL" id="JAUIRO010000005">
    <property type="protein sequence ID" value="KAK0713984.1"/>
    <property type="molecule type" value="Genomic_DNA"/>
</dbReference>
<dbReference type="Proteomes" id="UP001172101">
    <property type="component" value="Unassembled WGS sequence"/>
</dbReference>
<evidence type="ECO:0000313" key="1">
    <source>
        <dbReference type="EMBL" id="KAK0713984.1"/>
    </source>
</evidence>
<protein>
    <submittedName>
        <fullName evidence="1">Uncharacterized protein</fullName>
    </submittedName>
</protein>
<dbReference type="GeneID" id="85323473"/>
<accession>A0AA40ADN7</accession>
<gene>
    <name evidence="1" type="ORF">B0T26DRAFT_678256</name>
</gene>
<organism evidence="1 2">
    <name type="scientific">Lasiosphaeria miniovina</name>
    <dbReference type="NCBI Taxonomy" id="1954250"/>
    <lineage>
        <taxon>Eukaryota</taxon>
        <taxon>Fungi</taxon>
        <taxon>Dikarya</taxon>
        <taxon>Ascomycota</taxon>
        <taxon>Pezizomycotina</taxon>
        <taxon>Sordariomycetes</taxon>
        <taxon>Sordariomycetidae</taxon>
        <taxon>Sordariales</taxon>
        <taxon>Lasiosphaeriaceae</taxon>
        <taxon>Lasiosphaeria</taxon>
    </lineage>
</organism>
<keyword evidence="2" id="KW-1185">Reference proteome</keyword>
<proteinExistence type="predicted"/>
<reference evidence="1" key="1">
    <citation type="submission" date="2023-06" db="EMBL/GenBank/DDBJ databases">
        <title>Genome-scale phylogeny and comparative genomics of the fungal order Sordariales.</title>
        <authorList>
            <consortium name="Lawrence Berkeley National Laboratory"/>
            <person name="Hensen N."/>
            <person name="Bonometti L."/>
            <person name="Westerberg I."/>
            <person name="Brannstrom I.O."/>
            <person name="Guillou S."/>
            <person name="Cros-Aarteil S."/>
            <person name="Calhoun S."/>
            <person name="Haridas S."/>
            <person name="Kuo A."/>
            <person name="Mondo S."/>
            <person name="Pangilinan J."/>
            <person name="Riley R."/>
            <person name="LaButti K."/>
            <person name="Andreopoulos B."/>
            <person name="Lipzen A."/>
            <person name="Chen C."/>
            <person name="Yanf M."/>
            <person name="Daum C."/>
            <person name="Ng V."/>
            <person name="Clum A."/>
            <person name="Steindorff A."/>
            <person name="Ohm R."/>
            <person name="Martin F."/>
            <person name="Silar P."/>
            <person name="Natvig D."/>
            <person name="Lalanne C."/>
            <person name="Gautier V."/>
            <person name="Ament-velasquez S.L."/>
            <person name="Kruys A."/>
            <person name="Hutchinson M.I."/>
            <person name="Powell A.J."/>
            <person name="Barry K."/>
            <person name="Miller A.N."/>
            <person name="Grigoriev I.V."/>
            <person name="Debuchy R."/>
            <person name="Gladieux P."/>
            <person name="Thoren M.H."/>
            <person name="Johannesson H."/>
        </authorList>
    </citation>
    <scope>NUCLEOTIDE SEQUENCE</scope>
    <source>
        <strain evidence="1">SMH2392-1A</strain>
    </source>
</reference>
<sequence length="117" mass="14087">MSRRPVIVLSKPINKLRDHKERQQKADEDDKLLVDDNIDSKRKQTMRLFVEKYKGENFDQIWLGLCKDQKREKTIIRSYFRDYVESSQKTRPAFENGDNESQSIQTITIRFYVYACY</sequence>
<comment type="caution">
    <text evidence="1">The sequence shown here is derived from an EMBL/GenBank/DDBJ whole genome shotgun (WGS) entry which is preliminary data.</text>
</comment>
<dbReference type="AlphaFoldDB" id="A0AA40ADN7"/>